<accession>A0A8X6XFP2</accession>
<dbReference type="AlphaFoldDB" id="A0A8X6XFP2"/>
<proteinExistence type="predicted"/>
<dbReference type="Proteomes" id="UP000886998">
    <property type="component" value="Unassembled WGS sequence"/>
</dbReference>
<evidence type="ECO:0000256" key="1">
    <source>
        <dbReference type="SAM" id="MobiDB-lite"/>
    </source>
</evidence>
<feature type="compositionally biased region" description="Polar residues" evidence="1">
    <location>
        <begin position="47"/>
        <end position="71"/>
    </location>
</feature>
<dbReference type="EMBL" id="BMAV01008888">
    <property type="protein sequence ID" value="GFY52760.1"/>
    <property type="molecule type" value="Genomic_DNA"/>
</dbReference>
<evidence type="ECO:0000313" key="2">
    <source>
        <dbReference type="EMBL" id="GFY52760.1"/>
    </source>
</evidence>
<organism evidence="2 3">
    <name type="scientific">Trichonephila inaurata madagascariensis</name>
    <dbReference type="NCBI Taxonomy" id="2747483"/>
    <lineage>
        <taxon>Eukaryota</taxon>
        <taxon>Metazoa</taxon>
        <taxon>Ecdysozoa</taxon>
        <taxon>Arthropoda</taxon>
        <taxon>Chelicerata</taxon>
        <taxon>Arachnida</taxon>
        <taxon>Araneae</taxon>
        <taxon>Araneomorphae</taxon>
        <taxon>Entelegynae</taxon>
        <taxon>Araneoidea</taxon>
        <taxon>Nephilidae</taxon>
        <taxon>Trichonephila</taxon>
        <taxon>Trichonephila inaurata</taxon>
    </lineage>
</organism>
<keyword evidence="3" id="KW-1185">Reference proteome</keyword>
<feature type="region of interest" description="Disordered" evidence="1">
    <location>
        <begin position="47"/>
        <end position="100"/>
    </location>
</feature>
<name>A0A8X6XFP2_9ARAC</name>
<comment type="caution">
    <text evidence="2">The sequence shown here is derived from an EMBL/GenBank/DDBJ whole genome shotgun (WGS) entry which is preliminary data.</text>
</comment>
<evidence type="ECO:0000313" key="3">
    <source>
        <dbReference type="Proteomes" id="UP000886998"/>
    </source>
</evidence>
<gene>
    <name evidence="2" type="primary">NCL1_17198</name>
    <name evidence="2" type="ORF">TNIN_371711</name>
</gene>
<protein>
    <submittedName>
        <fullName evidence="2">Uncharacterized protein</fullName>
    </submittedName>
</protein>
<reference evidence="2" key="1">
    <citation type="submission" date="2020-08" db="EMBL/GenBank/DDBJ databases">
        <title>Multicomponent nature underlies the extraordinary mechanical properties of spider dragline silk.</title>
        <authorList>
            <person name="Kono N."/>
            <person name="Nakamura H."/>
            <person name="Mori M."/>
            <person name="Yoshida Y."/>
            <person name="Ohtoshi R."/>
            <person name="Malay A.D."/>
            <person name="Moran D.A.P."/>
            <person name="Tomita M."/>
            <person name="Numata K."/>
            <person name="Arakawa K."/>
        </authorList>
    </citation>
    <scope>NUCLEOTIDE SEQUENCE</scope>
</reference>
<sequence length="157" mass="17674">MYSDCMQGGYDAEKDKPKKILKKPQNHFPVHNSGNNGVKSNIIARSNSLPASSSQRNTAVRSNSVYSSCQMTRKKGHQSNTPFNNKPKHILRKDSHNEQVIRPPQNFPCTWNGMFPNFPTSSIPILGKGFPDSYETQQESSEVLNELNDSGWIEDSF</sequence>